<dbReference type="EMBL" id="JASSZA010000007">
    <property type="protein sequence ID" value="KAK2105227.1"/>
    <property type="molecule type" value="Genomic_DNA"/>
</dbReference>
<evidence type="ECO:0000313" key="2">
    <source>
        <dbReference type="Proteomes" id="UP001266305"/>
    </source>
</evidence>
<protein>
    <submittedName>
        <fullName evidence="1">Uncharacterized protein</fullName>
    </submittedName>
</protein>
<name>A0ABQ9V780_SAGOE</name>
<proteinExistence type="predicted"/>
<reference evidence="1 2" key="1">
    <citation type="submission" date="2023-05" db="EMBL/GenBank/DDBJ databases">
        <title>B98-5 Cell Line De Novo Hybrid Assembly: An Optical Mapping Approach.</title>
        <authorList>
            <person name="Kananen K."/>
            <person name="Auerbach J.A."/>
            <person name="Kautto E."/>
            <person name="Blachly J.S."/>
        </authorList>
    </citation>
    <scope>NUCLEOTIDE SEQUENCE [LARGE SCALE GENOMIC DNA]</scope>
    <source>
        <strain evidence="1">B95-8</strain>
        <tissue evidence="1">Cell line</tissue>
    </source>
</reference>
<gene>
    <name evidence="1" type="ORF">P7K49_014741</name>
</gene>
<sequence length="128" mass="14580">MDQTEDDVGSIWKVGQPVFKETPWRPTNSALNTDDVRLEADRKGKKGLDLQKVKFNFSLKWTVVQNKGPEKCTACKNTELSTGKLLGNWAKDSKKRWPCYSGSKNVLAPMDTFVPLAYQMCQPRDLQR</sequence>
<dbReference type="Proteomes" id="UP001266305">
    <property type="component" value="Unassembled WGS sequence"/>
</dbReference>
<accession>A0ABQ9V780</accession>
<feature type="non-terminal residue" evidence="1">
    <location>
        <position position="128"/>
    </location>
</feature>
<keyword evidence="2" id="KW-1185">Reference proteome</keyword>
<comment type="caution">
    <text evidence="1">The sequence shown here is derived from an EMBL/GenBank/DDBJ whole genome shotgun (WGS) entry which is preliminary data.</text>
</comment>
<evidence type="ECO:0000313" key="1">
    <source>
        <dbReference type="EMBL" id="KAK2105227.1"/>
    </source>
</evidence>
<organism evidence="1 2">
    <name type="scientific">Saguinus oedipus</name>
    <name type="common">Cotton-top tamarin</name>
    <name type="synonym">Oedipomidas oedipus</name>
    <dbReference type="NCBI Taxonomy" id="9490"/>
    <lineage>
        <taxon>Eukaryota</taxon>
        <taxon>Metazoa</taxon>
        <taxon>Chordata</taxon>
        <taxon>Craniata</taxon>
        <taxon>Vertebrata</taxon>
        <taxon>Euteleostomi</taxon>
        <taxon>Mammalia</taxon>
        <taxon>Eutheria</taxon>
        <taxon>Euarchontoglires</taxon>
        <taxon>Primates</taxon>
        <taxon>Haplorrhini</taxon>
        <taxon>Platyrrhini</taxon>
        <taxon>Cebidae</taxon>
        <taxon>Callitrichinae</taxon>
        <taxon>Saguinus</taxon>
    </lineage>
</organism>